<keyword evidence="2" id="KW-1185">Reference proteome</keyword>
<dbReference type="PANTHER" id="PTHR41260">
    <property type="entry name" value="PROTEIN ECSC"/>
    <property type="match status" value="1"/>
</dbReference>
<dbReference type="PANTHER" id="PTHR41260:SF1">
    <property type="entry name" value="PROTEIN ECSC"/>
    <property type="match status" value="1"/>
</dbReference>
<comment type="caution">
    <text evidence="1">The sequence shown here is derived from an EMBL/GenBank/DDBJ whole genome shotgun (WGS) entry which is preliminary data.</text>
</comment>
<dbReference type="RefSeq" id="WP_113804171.1">
    <property type="nucleotide sequence ID" value="NZ_QOCW01000001.1"/>
</dbReference>
<dbReference type="InterPro" id="IPR024787">
    <property type="entry name" value="EcsC"/>
</dbReference>
<accession>A0A366XZV3</accession>
<evidence type="ECO:0000313" key="1">
    <source>
        <dbReference type="EMBL" id="RBW71467.1"/>
    </source>
</evidence>
<dbReference type="Pfam" id="PF12787">
    <property type="entry name" value="EcsC"/>
    <property type="match status" value="1"/>
</dbReference>
<gene>
    <name evidence="1" type="ORF">DS031_01590</name>
</gene>
<proteinExistence type="predicted"/>
<dbReference type="EMBL" id="QOCW01000001">
    <property type="protein sequence ID" value="RBW71467.1"/>
    <property type="molecule type" value="Genomic_DNA"/>
</dbReference>
<evidence type="ECO:0000313" key="2">
    <source>
        <dbReference type="Proteomes" id="UP000253314"/>
    </source>
</evidence>
<dbReference type="Proteomes" id="UP000253314">
    <property type="component" value="Unassembled WGS sequence"/>
</dbReference>
<protein>
    <submittedName>
        <fullName evidence="1">EcsC family protein</fullName>
    </submittedName>
</protein>
<name>A0A366XZV3_9BACI</name>
<sequence length="278" mass="32801">MTWTKQHEKVWQELLKWEKDFFHYHPNDFQLTAQKYIENQLGNMRLDLQEKVFNIMDNLLFHTHALIQNSHFQLDARHRLLTEAQVFNEEIEEISDLKSLPISQLTYIADQQIARQRLFSFAQGGLSGTGSLLLLGMDLPAMFALNLRAIQLIAMTYGYEVNRPYEMMLALKLFYMASLPKNMQKAVWEELEQEVKDEVDPYFYQGREELTDITWFHSTLKQAAKAFMITILRKKMIQGIPLIGIVFGAGMNYQFSRTITEIAHKFYQKRYLLEKKTQ</sequence>
<dbReference type="AlphaFoldDB" id="A0A366XZV3"/>
<organism evidence="1 2">
    <name type="scientific">Bacillus taeanensis</name>
    <dbReference type="NCBI Taxonomy" id="273032"/>
    <lineage>
        <taxon>Bacteria</taxon>
        <taxon>Bacillati</taxon>
        <taxon>Bacillota</taxon>
        <taxon>Bacilli</taxon>
        <taxon>Bacillales</taxon>
        <taxon>Bacillaceae</taxon>
        <taxon>Bacillus</taxon>
    </lineage>
</organism>
<dbReference type="OrthoDB" id="2040879at2"/>
<reference evidence="1 2" key="1">
    <citation type="submission" date="2018-07" db="EMBL/GenBank/DDBJ databases">
        <title>Lottiidibacillus patelloidae gen. nov., sp. nov., isolated from the intestinal tract of a marine limpet and the reclassification of B. taeanensis BH030017T, B. algicola KMM 3737T and B. hwajinpoensis SW-72T as genus Lottiidibacillus.</title>
        <authorList>
            <person name="Liu R."/>
            <person name="Huang Z."/>
        </authorList>
    </citation>
    <scope>NUCLEOTIDE SEQUENCE [LARGE SCALE GENOMIC DNA]</scope>
    <source>
        <strain evidence="1 2">BH030017</strain>
    </source>
</reference>